<comment type="subcellular location">
    <subcellularLocation>
        <location evidence="1">Membrane</location>
    </subcellularLocation>
</comment>
<dbReference type="Pfam" id="PF03717">
    <property type="entry name" value="PBP_dimer"/>
    <property type="match status" value="1"/>
</dbReference>
<dbReference type="SMART" id="SM00740">
    <property type="entry name" value="PASTA"/>
    <property type="match status" value="2"/>
</dbReference>
<feature type="domain" description="PASTA" evidence="4">
    <location>
        <begin position="648"/>
        <end position="707"/>
    </location>
</feature>
<dbReference type="InterPro" id="IPR001460">
    <property type="entry name" value="PCN-bd_Tpept"/>
</dbReference>
<comment type="caution">
    <text evidence="5">The sequence shown here is derived from an EMBL/GenBank/DDBJ whole genome shotgun (WGS) entry which is preliminary data.</text>
</comment>
<dbReference type="PANTHER" id="PTHR30627:SF1">
    <property type="entry name" value="PEPTIDOGLYCAN D,D-TRANSPEPTIDASE FTSI"/>
    <property type="match status" value="1"/>
</dbReference>
<comment type="similarity">
    <text evidence="2">Belongs to the transpeptidase family.</text>
</comment>
<dbReference type="RefSeq" id="WP_241712072.1">
    <property type="nucleotide sequence ID" value="NZ_JALBUF010000001.1"/>
</dbReference>
<dbReference type="Pfam" id="PF03793">
    <property type="entry name" value="PASTA"/>
    <property type="match status" value="2"/>
</dbReference>
<dbReference type="InterPro" id="IPR036138">
    <property type="entry name" value="PBP_dimer_sf"/>
</dbReference>
<evidence type="ECO:0000256" key="1">
    <source>
        <dbReference type="ARBA" id="ARBA00004370"/>
    </source>
</evidence>
<dbReference type="Gene3D" id="3.90.1310.10">
    <property type="entry name" value="Penicillin-binding protein 2a (Domain 2)"/>
    <property type="match status" value="1"/>
</dbReference>
<feature type="domain" description="PASTA" evidence="4">
    <location>
        <begin position="586"/>
        <end position="646"/>
    </location>
</feature>
<keyword evidence="6" id="KW-1185">Reference proteome</keyword>
<dbReference type="Gene3D" id="3.30.10.20">
    <property type="match status" value="1"/>
</dbReference>
<dbReference type="GO" id="GO:0008658">
    <property type="term" value="F:penicillin binding"/>
    <property type="evidence" value="ECO:0007669"/>
    <property type="project" value="InterPro"/>
</dbReference>
<evidence type="ECO:0000259" key="4">
    <source>
        <dbReference type="PROSITE" id="PS51178"/>
    </source>
</evidence>
<gene>
    <name evidence="5" type="primary">spoVD_2</name>
    <name evidence="5" type="ORF">MM817_00742</name>
</gene>
<reference evidence="5" key="1">
    <citation type="submission" date="2022-03" db="EMBL/GenBank/DDBJ databases">
        <title>Draft Genome Sequence of Firmicute Strain S0AB, a Heterotrophic Iron/Sulfur-Oxidizing Extreme Acidophile.</title>
        <authorList>
            <person name="Vergara E."/>
            <person name="Pakostova E."/>
            <person name="Johnson D.B."/>
            <person name="Holmes D.S."/>
        </authorList>
    </citation>
    <scope>NUCLEOTIDE SEQUENCE</scope>
    <source>
        <strain evidence="5">S0AB</strain>
    </source>
</reference>
<evidence type="ECO:0000256" key="2">
    <source>
        <dbReference type="ARBA" id="ARBA00007171"/>
    </source>
</evidence>
<dbReference type="SUPFAM" id="SSF54184">
    <property type="entry name" value="Penicillin-binding protein 2x (pbp-2x), c-terminal domain"/>
    <property type="match status" value="2"/>
</dbReference>
<dbReference type="InterPro" id="IPR005543">
    <property type="entry name" value="PASTA_dom"/>
</dbReference>
<dbReference type="InterPro" id="IPR050515">
    <property type="entry name" value="Beta-lactam/transpept"/>
</dbReference>
<dbReference type="AlphaFoldDB" id="A0A9X1VAP9"/>
<dbReference type="Gene3D" id="3.30.450.330">
    <property type="match status" value="1"/>
</dbReference>
<dbReference type="SUPFAM" id="SSF56519">
    <property type="entry name" value="Penicillin binding protein dimerisation domain"/>
    <property type="match status" value="1"/>
</dbReference>
<protein>
    <submittedName>
        <fullName evidence="5">Stage V sporulation protein D</fullName>
    </submittedName>
</protein>
<dbReference type="EMBL" id="JALBUF010000001">
    <property type="protein sequence ID" value="MCI0182482.1"/>
    <property type="molecule type" value="Genomic_DNA"/>
</dbReference>
<evidence type="ECO:0000256" key="3">
    <source>
        <dbReference type="ARBA" id="ARBA00023136"/>
    </source>
</evidence>
<dbReference type="PANTHER" id="PTHR30627">
    <property type="entry name" value="PEPTIDOGLYCAN D,D-TRANSPEPTIDASE"/>
    <property type="match status" value="1"/>
</dbReference>
<dbReference type="InterPro" id="IPR005311">
    <property type="entry name" value="PBP_dimer"/>
</dbReference>
<name>A0A9X1VAP9_9BACL</name>
<keyword evidence="3" id="KW-0472">Membrane</keyword>
<dbReference type="Pfam" id="PF00905">
    <property type="entry name" value="Transpeptidase"/>
    <property type="match status" value="1"/>
</dbReference>
<proteinExistence type="inferred from homology"/>
<dbReference type="Proteomes" id="UP001139263">
    <property type="component" value="Unassembled WGS sequence"/>
</dbReference>
<dbReference type="GO" id="GO:0005886">
    <property type="term" value="C:plasma membrane"/>
    <property type="evidence" value="ECO:0007669"/>
    <property type="project" value="TreeGrafter"/>
</dbReference>
<dbReference type="Gene3D" id="3.40.710.10">
    <property type="entry name" value="DD-peptidase/beta-lactamase superfamily"/>
    <property type="match status" value="1"/>
</dbReference>
<dbReference type="CDD" id="cd06575">
    <property type="entry name" value="PASTA_Pbp2x-like_2"/>
    <property type="match status" value="1"/>
</dbReference>
<evidence type="ECO:0000313" key="5">
    <source>
        <dbReference type="EMBL" id="MCI0182482.1"/>
    </source>
</evidence>
<accession>A0A9X1VAP9</accession>
<dbReference type="PROSITE" id="PS51178">
    <property type="entry name" value="PASTA"/>
    <property type="match status" value="2"/>
</dbReference>
<dbReference type="GO" id="GO:0071555">
    <property type="term" value="P:cell wall organization"/>
    <property type="evidence" value="ECO:0007669"/>
    <property type="project" value="TreeGrafter"/>
</dbReference>
<dbReference type="InterPro" id="IPR012338">
    <property type="entry name" value="Beta-lactam/transpept-like"/>
</dbReference>
<organism evidence="5 6">
    <name type="scientific">Sulfoacidibacillus ferrooxidans</name>
    <dbReference type="NCBI Taxonomy" id="2005001"/>
    <lineage>
        <taxon>Bacteria</taxon>
        <taxon>Bacillati</taxon>
        <taxon>Bacillota</taxon>
        <taxon>Bacilli</taxon>
        <taxon>Bacillales</taxon>
        <taxon>Alicyclobacillaceae</taxon>
        <taxon>Sulfoacidibacillus</taxon>
    </lineage>
</organism>
<sequence>MQKFRVRSLQVGFVVAVVIVLARIGYVQTADTFLYQRAKAEWDADDVIQPVRGTIYDSTGGILAYSAAAYTIDIDLHAIRKKDKLDAVANGLASIVHVSPTTMLSAINRPGVTWLQLYPYLIHVSLFTKDKVEKLFDQLDLSNDLTVYKAYLRQYPNQTLASHVIGFLNEHGTGAAGIELSYNKYLAGKPGYSEFTQDTFGNPIPFYPTTTKPVQNGDNVYLTLNPVIERYAEKALATIEKRFTPQHATIIVSNPNTGAILAMADLPTFNPNEYWEYPASTLYTNWAISDPFEPGSTFKPEVFVGALATHSIRMNQTYMSGVDYVNGVPIHDWNIYGWGRLTYEQALIYSSNVGLIHIGQAEGVKNFYDYWRLFGFNHRTGIDLPGEGHSIIFPEKNLNPVDFATMTFGQGLAVTPIQQVAAIGAIANGGDLLTPYLVQKIVAPDGKVIFTHHVHVVRDVAPRSIMTKVTNAMIKVVDDDPQGNVGEIPGYNIAGKTGTAQIPKPGGGYYANLYNLSFLGFVPAHHPQFEIYVSVNEPLHTAQWGDWVATPAAKYVISRTLKYLAIPPHLTTAQKKQQQTQTSQHAIQYVSVPNVVGLLSSQSLHKLSDLGLQGTVIGGTGMIVDQWPRAGMRVTDGSTVEIEVKRADMSTIIVPNFKGMLMTEAMRVCSSLGLHLVPSGFGFATSQSIPASRSVPIGSTIKVDFSTTANG</sequence>
<evidence type="ECO:0000313" key="6">
    <source>
        <dbReference type="Proteomes" id="UP001139263"/>
    </source>
</evidence>
<dbReference type="SUPFAM" id="SSF56601">
    <property type="entry name" value="beta-lactamase/transpeptidase-like"/>
    <property type="match status" value="1"/>
</dbReference>